<name>A0A6B2LHV5_9EUKA</name>
<proteinExistence type="inferred from homology"/>
<protein>
    <recommendedName>
        <fullName evidence="5">Ubiquitin-like protease family profile domain-containing protein</fullName>
    </recommendedName>
</protein>
<dbReference type="InterPro" id="IPR038765">
    <property type="entry name" value="Papain-like_cys_pep_sf"/>
</dbReference>
<dbReference type="GO" id="GO:0019784">
    <property type="term" value="F:deNEDDylase activity"/>
    <property type="evidence" value="ECO:0007669"/>
    <property type="project" value="InterPro"/>
</dbReference>
<dbReference type="Pfam" id="PF02902">
    <property type="entry name" value="Peptidase_C48"/>
    <property type="match status" value="1"/>
</dbReference>
<dbReference type="GO" id="GO:0000338">
    <property type="term" value="P:protein deneddylation"/>
    <property type="evidence" value="ECO:0007669"/>
    <property type="project" value="TreeGrafter"/>
</dbReference>
<dbReference type="Gene3D" id="3.40.395.10">
    <property type="entry name" value="Adenoviral Proteinase, Chain A"/>
    <property type="match status" value="1"/>
</dbReference>
<comment type="similarity">
    <text evidence="1">Belongs to the peptidase C48 family.</text>
</comment>
<dbReference type="GO" id="GO:0008234">
    <property type="term" value="F:cysteine-type peptidase activity"/>
    <property type="evidence" value="ECO:0007669"/>
    <property type="project" value="UniProtKB-KW"/>
</dbReference>
<dbReference type="AlphaFoldDB" id="A0A6B2LHV5"/>
<dbReference type="PROSITE" id="PS50600">
    <property type="entry name" value="ULP_PROTEASE"/>
    <property type="match status" value="1"/>
</dbReference>
<keyword evidence="3" id="KW-0378">Hydrolase</keyword>
<feature type="domain" description="Ubiquitin-like protease family profile" evidence="5">
    <location>
        <begin position="7"/>
        <end position="169"/>
    </location>
</feature>
<dbReference type="InterPro" id="IPR003653">
    <property type="entry name" value="Peptidase_C48_C"/>
</dbReference>
<dbReference type="InterPro" id="IPR044613">
    <property type="entry name" value="Nep1/2-like"/>
</dbReference>
<organism evidence="6">
    <name type="scientific">Arcella intermedia</name>
    <dbReference type="NCBI Taxonomy" id="1963864"/>
    <lineage>
        <taxon>Eukaryota</taxon>
        <taxon>Amoebozoa</taxon>
        <taxon>Tubulinea</taxon>
        <taxon>Elardia</taxon>
        <taxon>Arcellinida</taxon>
        <taxon>Sphaerothecina</taxon>
        <taxon>Arcellidae</taxon>
        <taxon>Arcella</taxon>
    </lineage>
</organism>
<keyword evidence="2" id="KW-0645">Protease</keyword>
<dbReference type="EMBL" id="GIBP01007674">
    <property type="protein sequence ID" value="NDV36643.1"/>
    <property type="molecule type" value="Transcribed_RNA"/>
</dbReference>
<sequence>MFTYEDTTIYQSDLDLCANPRWLNDRVIAFYFDYLNSQLQESKLKLKFINPSVVMMINILPTETLKEEFASLDLPAADLIFIPINDKTDLEAEIGGSHWSLLVWIKKDEKFYTFDSYSGANNQIARRTAYRFSQLVSNKSVPTVQTGRAPCQTNGYDCGVYTIVFAEWIATHYPVDLDQISSRITPLLVSQKRTQLVEIMKKLTQKS</sequence>
<keyword evidence="4" id="KW-0788">Thiol protease</keyword>
<dbReference type="PANTHER" id="PTHR46468:SF1">
    <property type="entry name" value="SENTRIN-SPECIFIC PROTEASE 8"/>
    <property type="match status" value="1"/>
</dbReference>
<evidence type="ECO:0000256" key="4">
    <source>
        <dbReference type="ARBA" id="ARBA00022807"/>
    </source>
</evidence>
<evidence type="ECO:0000313" key="6">
    <source>
        <dbReference type="EMBL" id="NDV36643.1"/>
    </source>
</evidence>
<dbReference type="GO" id="GO:0006508">
    <property type="term" value="P:proteolysis"/>
    <property type="evidence" value="ECO:0007669"/>
    <property type="project" value="UniProtKB-KW"/>
</dbReference>
<dbReference type="PANTHER" id="PTHR46468">
    <property type="entry name" value="SENTRIN-SPECIFIC PROTEASE 8"/>
    <property type="match status" value="1"/>
</dbReference>
<dbReference type="SUPFAM" id="SSF54001">
    <property type="entry name" value="Cysteine proteinases"/>
    <property type="match status" value="1"/>
</dbReference>
<evidence type="ECO:0000256" key="1">
    <source>
        <dbReference type="ARBA" id="ARBA00005234"/>
    </source>
</evidence>
<evidence type="ECO:0000256" key="2">
    <source>
        <dbReference type="ARBA" id="ARBA00022670"/>
    </source>
</evidence>
<reference evidence="6" key="1">
    <citation type="journal article" date="2020" name="J. Eukaryot. Microbiol.">
        <title>De novo Sequencing, Assembly and Annotation of the Transcriptome for the Free-Living Testate Amoeba Arcella intermedia.</title>
        <authorList>
            <person name="Ribeiro G.M."/>
            <person name="Porfirio-Sousa A.L."/>
            <person name="Maurer-Alcala X.X."/>
            <person name="Katz L.A."/>
            <person name="Lahr D.J.G."/>
        </authorList>
    </citation>
    <scope>NUCLEOTIDE SEQUENCE</scope>
</reference>
<evidence type="ECO:0000259" key="5">
    <source>
        <dbReference type="PROSITE" id="PS50600"/>
    </source>
</evidence>
<accession>A0A6B2LHV5</accession>
<evidence type="ECO:0000256" key="3">
    <source>
        <dbReference type="ARBA" id="ARBA00022801"/>
    </source>
</evidence>